<name>A0A5D4R5D2_9BACI</name>
<keyword evidence="1" id="KW-1133">Transmembrane helix</keyword>
<comment type="caution">
    <text evidence="2">The sequence shown here is derived from an EMBL/GenBank/DDBJ whole genome shotgun (WGS) entry which is preliminary data.</text>
</comment>
<feature type="transmembrane region" description="Helical" evidence="1">
    <location>
        <begin position="68"/>
        <end position="89"/>
    </location>
</feature>
<dbReference type="AlphaFoldDB" id="A0A5D4R5D2"/>
<dbReference type="Proteomes" id="UP000322139">
    <property type="component" value="Unassembled WGS sequence"/>
</dbReference>
<feature type="transmembrane region" description="Helical" evidence="1">
    <location>
        <begin position="6"/>
        <end position="28"/>
    </location>
</feature>
<dbReference type="RefSeq" id="WP_148976009.1">
    <property type="nucleotide sequence ID" value="NZ_JAHXNN010000013.1"/>
</dbReference>
<keyword evidence="1" id="KW-0472">Membrane</keyword>
<evidence type="ECO:0000313" key="2">
    <source>
        <dbReference type="EMBL" id="TYS45909.1"/>
    </source>
</evidence>
<organism evidence="2 3">
    <name type="scientific">Bacillus infantis</name>
    <dbReference type="NCBI Taxonomy" id="324767"/>
    <lineage>
        <taxon>Bacteria</taxon>
        <taxon>Bacillati</taxon>
        <taxon>Bacillota</taxon>
        <taxon>Bacilli</taxon>
        <taxon>Bacillales</taxon>
        <taxon>Bacillaceae</taxon>
        <taxon>Bacillus</taxon>
    </lineage>
</organism>
<reference evidence="2 3" key="1">
    <citation type="submission" date="2019-08" db="EMBL/GenBank/DDBJ databases">
        <title>Bacillus genomes from the desert of Cuatro Cienegas, Coahuila.</title>
        <authorList>
            <person name="Olmedo-Alvarez G."/>
        </authorList>
    </citation>
    <scope>NUCLEOTIDE SEQUENCE [LARGE SCALE GENOMIC DNA]</scope>
    <source>
        <strain evidence="2 3">CH446_14T</strain>
    </source>
</reference>
<gene>
    <name evidence="2" type="ORF">FZD51_17845</name>
</gene>
<protein>
    <submittedName>
        <fullName evidence="2">Uncharacterized protein</fullName>
    </submittedName>
</protein>
<evidence type="ECO:0000313" key="3">
    <source>
        <dbReference type="Proteomes" id="UP000322139"/>
    </source>
</evidence>
<evidence type="ECO:0000256" key="1">
    <source>
        <dbReference type="SAM" id="Phobius"/>
    </source>
</evidence>
<dbReference type="EMBL" id="VTER01000009">
    <property type="protein sequence ID" value="TYS45909.1"/>
    <property type="molecule type" value="Genomic_DNA"/>
</dbReference>
<keyword evidence="1" id="KW-0812">Transmembrane</keyword>
<accession>A0A5D4R5D2</accession>
<sequence>MQKVNVWSFIFSIICIVLFMAAAFSGPINYAIIGLDPFELLLYLTLSAFILALIGFGGILSWRGLARSIAATVLTAGQSVMLVLVVFFGKLLS</sequence>
<feature type="transmembrane region" description="Helical" evidence="1">
    <location>
        <begin position="40"/>
        <end position="62"/>
    </location>
</feature>
<proteinExistence type="predicted"/>